<dbReference type="GO" id="GO:0005576">
    <property type="term" value="C:extracellular region"/>
    <property type="evidence" value="ECO:0007669"/>
    <property type="project" value="UniProtKB-SubCell"/>
</dbReference>
<keyword evidence="11" id="KW-0119">Carbohydrate metabolism</keyword>
<protein>
    <recommendedName>
        <fullName evidence="15">lytic cellulose monooxygenase (C4-dehydrogenating)</fullName>
        <ecNumber evidence="15">1.14.99.56</ecNumber>
    </recommendedName>
</protein>
<evidence type="ECO:0000256" key="3">
    <source>
        <dbReference type="ARBA" id="ARBA00022525"/>
    </source>
</evidence>
<reference evidence="17" key="1">
    <citation type="journal article" date="2023" name="Mol. Phylogenet. Evol.">
        <title>Genome-scale phylogeny and comparative genomics of the fungal order Sordariales.</title>
        <authorList>
            <person name="Hensen N."/>
            <person name="Bonometti L."/>
            <person name="Westerberg I."/>
            <person name="Brannstrom I.O."/>
            <person name="Guillou S."/>
            <person name="Cros-Aarteil S."/>
            <person name="Calhoun S."/>
            <person name="Haridas S."/>
            <person name="Kuo A."/>
            <person name="Mondo S."/>
            <person name="Pangilinan J."/>
            <person name="Riley R."/>
            <person name="LaButti K."/>
            <person name="Andreopoulos B."/>
            <person name="Lipzen A."/>
            <person name="Chen C."/>
            <person name="Yan M."/>
            <person name="Daum C."/>
            <person name="Ng V."/>
            <person name="Clum A."/>
            <person name="Steindorff A."/>
            <person name="Ohm R.A."/>
            <person name="Martin F."/>
            <person name="Silar P."/>
            <person name="Natvig D.O."/>
            <person name="Lalanne C."/>
            <person name="Gautier V."/>
            <person name="Ament-Velasquez S.L."/>
            <person name="Kruys A."/>
            <person name="Hutchinson M.I."/>
            <person name="Powell A.J."/>
            <person name="Barry K."/>
            <person name="Miller A.N."/>
            <person name="Grigoriev I.V."/>
            <person name="Debuchy R."/>
            <person name="Gladieux P."/>
            <person name="Hiltunen Thoren M."/>
            <person name="Johannesson H."/>
        </authorList>
    </citation>
    <scope>NUCLEOTIDE SEQUENCE</scope>
    <source>
        <strain evidence="17">CBS 990.96</strain>
    </source>
</reference>
<dbReference type="GO" id="GO:0046872">
    <property type="term" value="F:metal ion binding"/>
    <property type="evidence" value="ECO:0007669"/>
    <property type="project" value="UniProtKB-KW"/>
</dbReference>
<evidence type="ECO:0000256" key="11">
    <source>
        <dbReference type="ARBA" id="ARBA00023277"/>
    </source>
</evidence>
<keyword evidence="4" id="KW-0479">Metal-binding</keyword>
<keyword evidence="7" id="KW-0560">Oxidoreductase</keyword>
<evidence type="ECO:0000256" key="4">
    <source>
        <dbReference type="ARBA" id="ARBA00022723"/>
    </source>
</evidence>
<comment type="cofactor">
    <cofactor evidence="1">
        <name>Cu(2+)</name>
        <dbReference type="ChEBI" id="CHEBI:29036"/>
    </cofactor>
</comment>
<dbReference type="Gene3D" id="2.70.50.70">
    <property type="match status" value="1"/>
</dbReference>
<sequence length="227" mass="25079">AHSVISNVFINSVDQGDGQNKYIRSPPNTNPIKDISLPSLNCNVNGGTPAPSFISALPNDTLTFEWRRITRGDDIIDPSHSGPIITYITPFVDTQPSGSVWTKVHQEGYDSVKKKWAVDKLISQRGKWEFVLPVELKAGRYIIRQEIIALHEANARFDENPERGAQFYPGCVQVEVGGEGQRELLGEGFDLNKGYRVDDPGIFFNLYEGFEGYPIPGPAVWDGATGG</sequence>
<dbReference type="Proteomes" id="UP001301958">
    <property type="component" value="Unassembled WGS sequence"/>
</dbReference>
<evidence type="ECO:0000256" key="8">
    <source>
        <dbReference type="ARBA" id="ARBA00023008"/>
    </source>
</evidence>
<evidence type="ECO:0000256" key="12">
    <source>
        <dbReference type="ARBA" id="ARBA00023326"/>
    </source>
</evidence>
<dbReference type="EC" id="1.14.99.56" evidence="15"/>
<feature type="domain" description="Auxiliary Activity family 9 catalytic" evidence="16">
    <location>
        <begin position="2"/>
        <end position="208"/>
    </location>
</feature>
<evidence type="ECO:0000256" key="13">
    <source>
        <dbReference type="ARBA" id="ARBA00044502"/>
    </source>
</evidence>
<evidence type="ECO:0000256" key="10">
    <source>
        <dbReference type="ARBA" id="ARBA00023157"/>
    </source>
</evidence>
<dbReference type="EMBL" id="MU865524">
    <property type="protein sequence ID" value="KAK4221692.1"/>
    <property type="molecule type" value="Genomic_DNA"/>
</dbReference>
<evidence type="ECO:0000313" key="17">
    <source>
        <dbReference type="EMBL" id="KAK4221692.1"/>
    </source>
</evidence>
<comment type="subcellular location">
    <subcellularLocation>
        <location evidence="2">Secreted</location>
    </subcellularLocation>
</comment>
<feature type="non-terminal residue" evidence="17">
    <location>
        <position position="1"/>
    </location>
</feature>
<evidence type="ECO:0000256" key="14">
    <source>
        <dbReference type="ARBA" id="ARBA00045077"/>
    </source>
</evidence>
<dbReference type="PANTHER" id="PTHR33353">
    <property type="entry name" value="PUTATIVE (AFU_ORTHOLOGUE AFUA_1G12560)-RELATED"/>
    <property type="match status" value="1"/>
</dbReference>
<comment type="caution">
    <text evidence="17">The sequence shown here is derived from an EMBL/GenBank/DDBJ whole genome shotgun (WGS) entry which is preliminary data.</text>
</comment>
<reference evidence="17" key="2">
    <citation type="submission" date="2023-05" db="EMBL/GenBank/DDBJ databases">
        <authorList>
            <consortium name="Lawrence Berkeley National Laboratory"/>
            <person name="Steindorff A."/>
            <person name="Hensen N."/>
            <person name="Bonometti L."/>
            <person name="Westerberg I."/>
            <person name="Brannstrom I.O."/>
            <person name="Guillou S."/>
            <person name="Cros-Aarteil S."/>
            <person name="Calhoun S."/>
            <person name="Haridas S."/>
            <person name="Kuo A."/>
            <person name="Mondo S."/>
            <person name="Pangilinan J."/>
            <person name="Riley R."/>
            <person name="Labutti K."/>
            <person name="Andreopoulos B."/>
            <person name="Lipzen A."/>
            <person name="Chen C."/>
            <person name="Yanf M."/>
            <person name="Daum C."/>
            <person name="Ng V."/>
            <person name="Clum A."/>
            <person name="Ohm R."/>
            <person name="Martin F."/>
            <person name="Silar P."/>
            <person name="Natvig D."/>
            <person name="Lalanne C."/>
            <person name="Gautier V."/>
            <person name="Ament-Velasquez S.L."/>
            <person name="Kruys A."/>
            <person name="Hutchinson M.I."/>
            <person name="Powell A.J."/>
            <person name="Barry K."/>
            <person name="Miller A.N."/>
            <person name="Grigoriev I.V."/>
            <person name="Debuchy R."/>
            <person name="Gladieux P."/>
            <person name="Thoren M.H."/>
            <person name="Johannesson H."/>
        </authorList>
    </citation>
    <scope>NUCLEOTIDE SEQUENCE</scope>
    <source>
        <strain evidence="17">CBS 990.96</strain>
    </source>
</reference>
<dbReference type="AlphaFoldDB" id="A0AAN7BFK1"/>
<evidence type="ECO:0000256" key="5">
    <source>
        <dbReference type="ARBA" id="ARBA00022729"/>
    </source>
</evidence>
<dbReference type="InterPro" id="IPR049892">
    <property type="entry name" value="AA9"/>
</dbReference>
<dbReference type="GO" id="GO:0004497">
    <property type="term" value="F:monooxygenase activity"/>
    <property type="evidence" value="ECO:0007669"/>
    <property type="project" value="UniProtKB-KW"/>
</dbReference>
<evidence type="ECO:0000256" key="2">
    <source>
        <dbReference type="ARBA" id="ARBA00004613"/>
    </source>
</evidence>
<keyword evidence="18" id="KW-1185">Reference proteome</keyword>
<keyword evidence="5" id="KW-0732">Signal</keyword>
<evidence type="ECO:0000256" key="15">
    <source>
        <dbReference type="ARBA" id="ARBA00047174"/>
    </source>
</evidence>
<evidence type="ECO:0000259" key="16">
    <source>
        <dbReference type="Pfam" id="PF03443"/>
    </source>
</evidence>
<evidence type="ECO:0000256" key="9">
    <source>
        <dbReference type="ARBA" id="ARBA00023033"/>
    </source>
</evidence>
<dbReference type="InterPro" id="IPR005103">
    <property type="entry name" value="AA9_LPMO"/>
</dbReference>
<gene>
    <name evidence="17" type="ORF">QBC38DRAFT_339499</name>
</gene>
<keyword evidence="3" id="KW-0964">Secreted</keyword>
<evidence type="ECO:0000256" key="7">
    <source>
        <dbReference type="ARBA" id="ARBA00023002"/>
    </source>
</evidence>
<evidence type="ECO:0000313" key="18">
    <source>
        <dbReference type="Proteomes" id="UP001301958"/>
    </source>
</evidence>
<comment type="catalytic activity">
    <reaction evidence="14">
        <text>[(1-&gt;4)-beta-D-glucosyl]n+m + reduced acceptor + O2 = 4-dehydro-beta-D-glucosyl-[(1-&gt;4)-beta-D-glucosyl]n-1 + [(1-&gt;4)-beta-D-glucosyl]m + acceptor + H2O.</text>
        <dbReference type="EC" id="1.14.99.56"/>
    </reaction>
</comment>
<keyword evidence="6" id="KW-0136">Cellulose degradation</keyword>
<keyword evidence="12" id="KW-0624">Polysaccharide degradation</keyword>
<name>A0AAN7BFK1_9PEZI</name>
<organism evidence="17 18">
    <name type="scientific">Podospora fimiseda</name>
    <dbReference type="NCBI Taxonomy" id="252190"/>
    <lineage>
        <taxon>Eukaryota</taxon>
        <taxon>Fungi</taxon>
        <taxon>Dikarya</taxon>
        <taxon>Ascomycota</taxon>
        <taxon>Pezizomycotina</taxon>
        <taxon>Sordariomycetes</taxon>
        <taxon>Sordariomycetidae</taxon>
        <taxon>Sordariales</taxon>
        <taxon>Podosporaceae</taxon>
        <taxon>Podospora</taxon>
    </lineage>
</organism>
<keyword evidence="10" id="KW-1015">Disulfide bond</keyword>
<dbReference type="PANTHER" id="PTHR33353:SF17">
    <property type="entry name" value="ENDO-BETA-1,4-GLUCANASE D"/>
    <property type="match status" value="1"/>
</dbReference>
<keyword evidence="8" id="KW-0186">Copper</keyword>
<keyword evidence="9 17" id="KW-0503">Monooxygenase</keyword>
<feature type="non-terminal residue" evidence="17">
    <location>
        <position position="227"/>
    </location>
</feature>
<evidence type="ECO:0000256" key="6">
    <source>
        <dbReference type="ARBA" id="ARBA00023001"/>
    </source>
</evidence>
<dbReference type="GO" id="GO:0030245">
    <property type="term" value="P:cellulose catabolic process"/>
    <property type="evidence" value="ECO:0007669"/>
    <property type="project" value="UniProtKB-KW"/>
</dbReference>
<evidence type="ECO:0000256" key="1">
    <source>
        <dbReference type="ARBA" id="ARBA00001973"/>
    </source>
</evidence>
<proteinExistence type="inferred from homology"/>
<dbReference type="CDD" id="cd21175">
    <property type="entry name" value="LPMO_AA9"/>
    <property type="match status" value="1"/>
</dbReference>
<accession>A0AAN7BFK1</accession>
<dbReference type="Pfam" id="PF03443">
    <property type="entry name" value="AA9"/>
    <property type="match status" value="1"/>
</dbReference>
<comment type="similarity">
    <text evidence="13">Belongs to the polysaccharide monooxygenase AA9 family.</text>
</comment>